<organism evidence="1 2">
    <name type="scientific">Allokutzneria multivorans</name>
    <dbReference type="NCBI Taxonomy" id="1142134"/>
    <lineage>
        <taxon>Bacteria</taxon>
        <taxon>Bacillati</taxon>
        <taxon>Actinomycetota</taxon>
        <taxon>Actinomycetes</taxon>
        <taxon>Pseudonocardiales</taxon>
        <taxon>Pseudonocardiaceae</taxon>
        <taxon>Allokutzneria</taxon>
    </lineage>
</organism>
<evidence type="ECO:0000313" key="1">
    <source>
        <dbReference type="EMBL" id="GAA4034208.1"/>
    </source>
</evidence>
<sequence length="139" mass="15593">MIDLDPALSQWRDARPWERALYGWGEASAYAASTAVAQRWDLLNRWEPGDEEWIMLSDGEAYRSMCSLYFPLFLAVPDVAASISALVADPVVVVPITGFDVEDLRCAPDLLRATLLHRGWNHDFDPEAFCASDLFVESV</sequence>
<proteinExistence type="predicted"/>
<keyword evidence="2" id="KW-1185">Reference proteome</keyword>
<dbReference type="Proteomes" id="UP001501747">
    <property type="component" value="Unassembled WGS sequence"/>
</dbReference>
<dbReference type="RefSeq" id="WP_344884774.1">
    <property type="nucleotide sequence ID" value="NZ_BAABAL010000026.1"/>
</dbReference>
<name>A0ABP7U2Y4_9PSEU</name>
<accession>A0ABP7U2Y4</accession>
<dbReference type="EMBL" id="BAABAL010000026">
    <property type="protein sequence ID" value="GAA4034208.1"/>
    <property type="molecule type" value="Genomic_DNA"/>
</dbReference>
<gene>
    <name evidence="1" type="ORF">GCM10022247_69130</name>
</gene>
<reference evidence="2" key="1">
    <citation type="journal article" date="2019" name="Int. J. Syst. Evol. Microbiol.">
        <title>The Global Catalogue of Microorganisms (GCM) 10K type strain sequencing project: providing services to taxonomists for standard genome sequencing and annotation.</title>
        <authorList>
            <consortium name="The Broad Institute Genomics Platform"/>
            <consortium name="The Broad Institute Genome Sequencing Center for Infectious Disease"/>
            <person name="Wu L."/>
            <person name="Ma J."/>
        </authorList>
    </citation>
    <scope>NUCLEOTIDE SEQUENCE [LARGE SCALE GENOMIC DNA]</scope>
    <source>
        <strain evidence="2">JCM 17342</strain>
    </source>
</reference>
<comment type="caution">
    <text evidence="1">The sequence shown here is derived from an EMBL/GenBank/DDBJ whole genome shotgun (WGS) entry which is preliminary data.</text>
</comment>
<evidence type="ECO:0000313" key="2">
    <source>
        <dbReference type="Proteomes" id="UP001501747"/>
    </source>
</evidence>
<protein>
    <submittedName>
        <fullName evidence="1">Uncharacterized protein</fullName>
    </submittedName>
</protein>